<name>A0A0F4YP61_RASE3</name>
<dbReference type="EMBL" id="LASV01000297">
    <property type="protein sequence ID" value="KKA20039.1"/>
    <property type="molecule type" value="Genomic_DNA"/>
</dbReference>
<dbReference type="RefSeq" id="XP_013326651.1">
    <property type="nucleotide sequence ID" value="XM_013471197.1"/>
</dbReference>
<sequence>GFIPCLGALIKEENGTLRDKERLTERKTMNCYSMSTPPCANTGRDEDSPCPNQATKACKDCHLVQVRIPSPGLKSFAANRLLAQYCSRDCQVAHWPVHKRDCKSKLLQQTWRPSWEEERRLPAFVTATAGLTTHGAKKYPWGNTPALDVLNLEQNEGCNFRGDLDLLFAASGDLRNVVKSLASLPADFSGNCNIVVNDRDLDIVARNVLLILVSFHYEPAEASVIMVHLWYSALLPEAMLSSLRAKLLPLIQDACSKVRDKRKDALLAKTWKCGSRSLRLVLRKEQWDQLPAYLDVPAGLSTDQAQRVRRSTTLAPHREDYRHRDLYNKPPEWRVCIMKFREDGILLPFGACRREFCTPNPTFYQTTSWPMKDSADPLDGWRIQEVMSKAPLAEKDLYGSLFLFLRDLFSKYCARLATISVSFQLFHLDATTLPASLKSDGISPTSFDRIEVSNIADNAYLGPRTMLSTFGPLLKKQTENPHATLIGLFLNAIDEEDSQSLASLKSDLSYLSRFLPITPNFVRRGDKSDADFLRLIFARDMVRDVDAIFGRYMKKHRFKEITRDAGLAMKSKNTIIPPFPMRLPKNATQKEFDLLLASAHTGSERYVEWKRLE</sequence>
<feature type="domain" description="DUF4470" evidence="1">
    <location>
        <begin position="140"/>
        <end position="235"/>
    </location>
</feature>
<dbReference type="InterPro" id="IPR027974">
    <property type="entry name" value="DUF4470"/>
</dbReference>
<accession>A0A0F4YP61</accession>
<dbReference type="SUPFAM" id="SSF144232">
    <property type="entry name" value="HIT/MYND zinc finger-like"/>
    <property type="match status" value="1"/>
</dbReference>
<evidence type="ECO:0000259" key="1">
    <source>
        <dbReference type="Pfam" id="PF14737"/>
    </source>
</evidence>
<dbReference type="OrthoDB" id="5282002at2759"/>
<evidence type="ECO:0000313" key="2">
    <source>
        <dbReference type="EMBL" id="KKA20039.1"/>
    </source>
</evidence>
<dbReference type="STRING" id="1408163.A0A0F4YP61"/>
<dbReference type="Gene3D" id="6.10.140.2220">
    <property type="match status" value="1"/>
</dbReference>
<gene>
    <name evidence="2" type="ORF">T310_5982</name>
</gene>
<feature type="non-terminal residue" evidence="2">
    <location>
        <position position="1"/>
    </location>
</feature>
<dbReference type="Pfam" id="PF14737">
    <property type="entry name" value="DUF4470"/>
    <property type="match status" value="1"/>
</dbReference>
<proteinExistence type="predicted"/>
<dbReference type="Proteomes" id="UP000053958">
    <property type="component" value="Unassembled WGS sequence"/>
</dbReference>
<protein>
    <recommendedName>
        <fullName evidence="1">DUF4470 domain-containing protein</fullName>
    </recommendedName>
</protein>
<reference evidence="2 3" key="1">
    <citation type="submission" date="2015-04" db="EMBL/GenBank/DDBJ databases">
        <authorList>
            <person name="Heijne W.H."/>
            <person name="Fedorova N.D."/>
            <person name="Nierman W.C."/>
            <person name="Vollebregt A.W."/>
            <person name="Zhao Z."/>
            <person name="Wu L."/>
            <person name="Kumar M."/>
            <person name="Stam H."/>
            <person name="van den Berg M.A."/>
            <person name="Pel H.J."/>
        </authorList>
    </citation>
    <scope>NUCLEOTIDE SEQUENCE [LARGE SCALE GENOMIC DNA]</scope>
    <source>
        <strain evidence="2 3">CBS 393.64</strain>
    </source>
</reference>
<evidence type="ECO:0000313" key="3">
    <source>
        <dbReference type="Proteomes" id="UP000053958"/>
    </source>
</evidence>
<comment type="caution">
    <text evidence="2">The sequence shown here is derived from an EMBL/GenBank/DDBJ whole genome shotgun (WGS) entry which is preliminary data.</text>
</comment>
<organism evidence="2 3">
    <name type="scientific">Rasamsonia emersonii (strain ATCC 16479 / CBS 393.64 / IMI 116815)</name>
    <dbReference type="NCBI Taxonomy" id="1408163"/>
    <lineage>
        <taxon>Eukaryota</taxon>
        <taxon>Fungi</taxon>
        <taxon>Dikarya</taxon>
        <taxon>Ascomycota</taxon>
        <taxon>Pezizomycotina</taxon>
        <taxon>Eurotiomycetes</taxon>
        <taxon>Eurotiomycetidae</taxon>
        <taxon>Eurotiales</taxon>
        <taxon>Trichocomaceae</taxon>
        <taxon>Rasamsonia</taxon>
    </lineage>
</organism>
<keyword evidence="3" id="KW-1185">Reference proteome</keyword>
<dbReference type="GeneID" id="25318302"/>
<dbReference type="AlphaFoldDB" id="A0A0F4YP61"/>